<dbReference type="OrthoDB" id="9780310at2"/>
<dbReference type="Proteomes" id="UP000322981">
    <property type="component" value="Unassembled WGS sequence"/>
</dbReference>
<dbReference type="InterPro" id="IPR036520">
    <property type="entry name" value="UPF0759_sf"/>
</dbReference>
<organism evidence="1 2">
    <name type="scientific">Thiohalocapsa marina</name>
    <dbReference type="NCBI Taxonomy" id="424902"/>
    <lineage>
        <taxon>Bacteria</taxon>
        <taxon>Pseudomonadati</taxon>
        <taxon>Pseudomonadota</taxon>
        <taxon>Gammaproteobacteria</taxon>
        <taxon>Chromatiales</taxon>
        <taxon>Chromatiaceae</taxon>
        <taxon>Thiohalocapsa</taxon>
    </lineage>
</organism>
<evidence type="ECO:0000313" key="1">
    <source>
        <dbReference type="EMBL" id="KAA6186880.1"/>
    </source>
</evidence>
<gene>
    <name evidence="1" type="ORF">F2Q65_02995</name>
</gene>
<reference evidence="1 2" key="1">
    <citation type="submission" date="2019-09" db="EMBL/GenBank/DDBJ databases">
        <title>Whole-genome sequence of the purple sulfur bacterium Thiohalocapsa marina DSM 19078.</title>
        <authorList>
            <person name="Kyndt J.A."/>
            <person name="Meyer T.E."/>
        </authorList>
    </citation>
    <scope>NUCLEOTIDE SEQUENCE [LARGE SCALE GENOMIC DNA]</scope>
    <source>
        <strain evidence="1 2">DSM 19078</strain>
    </source>
</reference>
<dbReference type="AlphaFoldDB" id="A0A5M8FR92"/>
<dbReference type="Gene3D" id="3.20.20.410">
    <property type="entry name" value="Protein of unknown function UPF0759"/>
    <property type="match status" value="1"/>
</dbReference>
<comment type="caution">
    <text evidence="1">The sequence shown here is derived from an EMBL/GenBank/DDBJ whole genome shotgun (WGS) entry which is preliminary data.</text>
</comment>
<evidence type="ECO:0000313" key="2">
    <source>
        <dbReference type="Proteomes" id="UP000322981"/>
    </source>
</evidence>
<dbReference type="InterPro" id="IPR002763">
    <property type="entry name" value="DUF72"/>
</dbReference>
<accession>A0A5M8FR92</accession>
<dbReference type="Pfam" id="PF01904">
    <property type="entry name" value="DUF72"/>
    <property type="match status" value="1"/>
</dbReference>
<sequence length="165" mass="18235">MSSMHPRQFAEALYRFLRRLPPGPTYAVEVRDPELLTSDFVAALAHGGAVPGLAVHPRLPDLATQAERYFGEAARQSAPADSPLHRGGPLLIRWLLRPDLSYEAARQRYAPFDALRAPDPETRHCIVRLIRTALTEDRTVYMIANNKAEGSSPLTLRALAEALVG</sequence>
<protein>
    <submittedName>
        <fullName evidence="1">DUF72 domain-containing protein</fullName>
    </submittedName>
</protein>
<dbReference type="SUPFAM" id="SSF117396">
    <property type="entry name" value="TM1631-like"/>
    <property type="match status" value="1"/>
</dbReference>
<keyword evidence="2" id="KW-1185">Reference proteome</keyword>
<name>A0A5M8FR92_9GAMM</name>
<proteinExistence type="predicted"/>
<dbReference type="EMBL" id="VWXX01000003">
    <property type="protein sequence ID" value="KAA6186880.1"/>
    <property type="molecule type" value="Genomic_DNA"/>
</dbReference>